<name>A0ABT7SF93_9CELL</name>
<feature type="transmembrane region" description="Helical" evidence="2">
    <location>
        <begin position="187"/>
        <end position="203"/>
    </location>
</feature>
<dbReference type="PANTHER" id="PTHR23028">
    <property type="entry name" value="ACETYLTRANSFERASE"/>
    <property type="match status" value="1"/>
</dbReference>
<protein>
    <submittedName>
        <fullName evidence="4">Acyltransferase family protein</fullName>
        <ecNumber evidence="4">2.3.1.-</ecNumber>
    </submittedName>
</protein>
<evidence type="ECO:0000313" key="5">
    <source>
        <dbReference type="Proteomes" id="UP001529338"/>
    </source>
</evidence>
<dbReference type="SUPFAM" id="SSF52266">
    <property type="entry name" value="SGNH hydrolase"/>
    <property type="match status" value="1"/>
</dbReference>
<feature type="region of interest" description="Disordered" evidence="1">
    <location>
        <begin position="454"/>
        <end position="502"/>
    </location>
</feature>
<dbReference type="EMBL" id="JAUCGQ010000001">
    <property type="protein sequence ID" value="MDM7854237.1"/>
    <property type="molecule type" value="Genomic_DNA"/>
</dbReference>
<dbReference type="InterPro" id="IPR050879">
    <property type="entry name" value="Acyltransferase_3"/>
</dbReference>
<proteinExistence type="predicted"/>
<evidence type="ECO:0000256" key="2">
    <source>
        <dbReference type="SAM" id="Phobius"/>
    </source>
</evidence>
<feature type="transmembrane region" description="Helical" evidence="2">
    <location>
        <begin position="118"/>
        <end position="136"/>
    </location>
</feature>
<dbReference type="Pfam" id="PF01757">
    <property type="entry name" value="Acyl_transf_3"/>
    <property type="match status" value="1"/>
</dbReference>
<keyword evidence="4" id="KW-0808">Transferase</keyword>
<accession>A0ABT7SF93</accession>
<sequence length="667" mass="69276">MADVDGRSARAGMAGYPGTGPGAWVNGAGADPVVAPAGRAADDRTHGRIRGLDGLRAWAVLAVIAYHVNPTWVPGGFVGVDVFFVVSGFLITTLLLREADRSGRLSLPQFWARRARRLLPALAVVVAVSLIAARLVSADLLVGTRRQVLGAATFLTNWVEVAAGTDYFAQRQPQLFQPFWSLAIEEQFYLVWPVALVVLLVALRSWRARALAALGLALTSAVWMTVLYGGPDAATRVYYGTDTHAAGLLIGVAGAFAWRSGRHTARHVGRAPWLPAAALAGLTVLALVMPAESPWTFRGGLLLAAGLALVAVAGCAVGVPGYVRVLEARPVVWVGERSYGLYLWHWPVLLIVGAVIVAPTGSGTWWFGTALAVGLTFALAAASYRWVETPVRRRGFRAVARDAAASLRSGARPPRLAGGAVAAVAVGAVVALATVPGTSSAEEAIAAGERAIEQAGQQPAPTTHTTPPPTAHASHPGAGPTGGASAPAAGSTGAPTGHPAGRAVEGGDVIAFGDSVLSAAAPAVLHEIPGIAIDAKPIRKWVDAPKVVQAAADAGRLRPVVVLAFGTNGGFQFAGSQDALAQVMSIIGPDRQVVFVNVVGISYWVGSANHELVKLSAGYPNSRVLDWRSIVTPHPSWLHSDRTHPSMAGIGPYAEMLKDAFATMSVS</sequence>
<keyword evidence="4" id="KW-0012">Acyltransferase</keyword>
<dbReference type="InterPro" id="IPR002656">
    <property type="entry name" value="Acyl_transf_3_dom"/>
</dbReference>
<gene>
    <name evidence="4" type="ORF">QRT04_04770</name>
</gene>
<keyword evidence="5" id="KW-1185">Reference proteome</keyword>
<feature type="transmembrane region" description="Helical" evidence="2">
    <location>
        <begin position="78"/>
        <end position="97"/>
    </location>
</feature>
<organism evidence="4 5">
    <name type="scientific">Cellulomonas alba</name>
    <dbReference type="NCBI Taxonomy" id="3053467"/>
    <lineage>
        <taxon>Bacteria</taxon>
        <taxon>Bacillati</taxon>
        <taxon>Actinomycetota</taxon>
        <taxon>Actinomycetes</taxon>
        <taxon>Micrococcales</taxon>
        <taxon>Cellulomonadaceae</taxon>
        <taxon>Cellulomonas</taxon>
    </lineage>
</organism>
<dbReference type="EC" id="2.3.1.-" evidence="4"/>
<feature type="transmembrane region" description="Helical" evidence="2">
    <location>
        <begin position="243"/>
        <end position="261"/>
    </location>
</feature>
<feature type="transmembrane region" description="Helical" evidence="2">
    <location>
        <begin position="416"/>
        <end position="435"/>
    </location>
</feature>
<reference evidence="4 5" key="1">
    <citation type="submission" date="2023-06" db="EMBL/GenBank/DDBJ databases">
        <title>Cellulomonas sp. MW4 Whole genome sequence.</title>
        <authorList>
            <person name="Park S."/>
        </authorList>
    </citation>
    <scope>NUCLEOTIDE SEQUENCE [LARGE SCALE GENOMIC DNA]</scope>
    <source>
        <strain evidence="4 5">MW4</strain>
    </source>
</reference>
<feature type="compositionally biased region" description="Low complexity" evidence="1">
    <location>
        <begin position="454"/>
        <end position="501"/>
    </location>
</feature>
<dbReference type="Proteomes" id="UP001529338">
    <property type="component" value="Unassembled WGS sequence"/>
</dbReference>
<dbReference type="RefSeq" id="WP_289453896.1">
    <property type="nucleotide sequence ID" value="NZ_JAUCGQ010000001.1"/>
</dbReference>
<feature type="transmembrane region" description="Helical" evidence="2">
    <location>
        <begin position="210"/>
        <end position="231"/>
    </location>
</feature>
<feature type="transmembrane region" description="Helical" evidence="2">
    <location>
        <begin position="365"/>
        <end position="387"/>
    </location>
</feature>
<keyword evidence="2" id="KW-0812">Transmembrane</keyword>
<evidence type="ECO:0000259" key="3">
    <source>
        <dbReference type="Pfam" id="PF01757"/>
    </source>
</evidence>
<evidence type="ECO:0000313" key="4">
    <source>
        <dbReference type="EMBL" id="MDM7854237.1"/>
    </source>
</evidence>
<dbReference type="GO" id="GO:0016746">
    <property type="term" value="F:acyltransferase activity"/>
    <property type="evidence" value="ECO:0007669"/>
    <property type="project" value="UniProtKB-KW"/>
</dbReference>
<feature type="transmembrane region" description="Helical" evidence="2">
    <location>
        <begin position="54"/>
        <end position="72"/>
    </location>
</feature>
<keyword evidence="2" id="KW-1133">Transmembrane helix</keyword>
<feature type="domain" description="Acyltransferase 3" evidence="3">
    <location>
        <begin position="50"/>
        <end position="381"/>
    </location>
</feature>
<feature type="transmembrane region" description="Helical" evidence="2">
    <location>
        <begin position="297"/>
        <end position="319"/>
    </location>
</feature>
<feature type="transmembrane region" description="Helical" evidence="2">
    <location>
        <begin position="339"/>
        <end position="359"/>
    </location>
</feature>
<keyword evidence="2" id="KW-0472">Membrane</keyword>
<dbReference type="PANTHER" id="PTHR23028:SF53">
    <property type="entry name" value="ACYL_TRANSF_3 DOMAIN-CONTAINING PROTEIN"/>
    <property type="match status" value="1"/>
</dbReference>
<evidence type="ECO:0000256" key="1">
    <source>
        <dbReference type="SAM" id="MobiDB-lite"/>
    </source>
</evidence>
<comment type="caution">
    <text evidence="4">The sequence shown here is derived from an EMBL/GenBank/DDBJ whole genome shotgun (WGS) entry which is preliminary data.</text>
</comment>
<feature type="transmembrane region" description="Helical" evidence="2">
    <location>
        <begin position="273"/>
        <end position="291"/>
    </location>
</feature>